<dbReference type="PANTHER" id="PTHR31047">
    <property type="entry name" value="MEIOTICALLY UP-REGULATED GENE 157 PROTEIN"/>
    <property type="match status" value="1"/>
</dbReference>
<name>A0ABN9PJK9_9DINO</name>
<dbReference type="InterPro" id="IPR008928">
    <property type="entry name" value="6-hairpin_glycosidase_sf"/>
</dbReference>
<dbReference type="SMART" id="SM01149">
    <property type="entry name" value="DUF1237"/>
    <property type="match status" value="1"/>
</dbReference>
<keyword evidence="2" id="KW-1185">Reference proteome</keyword>
<dbReference type="Proteomes" id="UP001189429">
    <property type="component" value="Unassembled WGS sequence"/>
</dbReference>
<dbReference type="EMBL" id="CAUYUJ010000914">
    <property type="protein sequence ID" value="CAK0793178.1"/>
    <property type="molecule type" value="Genomic_DNA"/>
</dbReference>
<dbReference type="Gene3D" id="1.50.10.10">
    <property type="match status" value="1"/>
</dbReference>
<dbReference type="Pfam" id="PF06824">
    <property type="entry name" value="Glyco_hydro_125"/>
    <property type="match status" value="1"/>
</dbReference>
<sequence length="241" mass="27177">MTRRRFNSWCPPTRWPSSSCGARRTWLDGRGGTTPSARSWRRPMTTYKRFSVLFMRAKDLAAEIEDGIRREAVVVHRRTGEAVYAYEVDGFGNAFHMDDANVPSLLSLPYLGFVPVNDTTYQSTRRIVLSAATNPFYFQGAAGQGVGSPHTGPGKIWPMSVIMQALTSQDDDEIRACLSVLRSTTASRWFMHESFDKDDATAFTRPWFSWANSLFGQLIFHLAESRPHLLLRPRAPPEAVV</sequence>
<gene>
    <name evidence="1" type="ORF">PCOR1329_LOCUS3561</name>
</gene>
<protein>
    <recommendedName>
        <fullName evidence="3">Metal-independent alpha-mannosidase</fullName>
    </recommendedName>
</protein>
<comment type="caution">
    <text evidence="1">The sequence shown here is derived from an EMBL/GenBank/DDBJ whole genome shotgun (WGS) entry which is preliminary data.</text>
</comment>
<dbReference type="InterPro" id="IPR012341">
    <property type="entry name" value="6hp_glycosidase-like_sf"/>
</dbReference>
<evidence type="ECO:0000313" key="2">
    <source>
        <dbReference type="Proteomes" id="UP001189429"/>
    </source>
</evidence>
<dbReference type="SUPFAM" id="SSF48208">
    <property type="entry name" value="Six-hairpin glycosidases"/>
    <property type="match status" value="1"/>
</dbReference>
<accession>A0ABN9PJK9</accession>
<organism evidence="1 2">
    <name type="scientific">Prorocentrum cordatum</name>
    <dbReference type="NCBI Taxonomy" id="2364126"/>
    <lineage>
        <taxon>Eukaryota</taxon>
        <taxon>Sar</taxon>
        <taxon>Alveolata</taxon>
        <taxon>Dinophyceae</taxon>
        <taxon>Prorocentrales</taxon>
        <taxon>Prorocentraceae</taxon>
        <taxon>Prorocentrum</taxon>
    </lineage>
</organism>
<evidence type="ECO:0000313" key="1">
    <source>
        <dbReference type="EMBL" id="CAK0793178.1"/>
    </source>
</evidence>
<dbReference type="InterPro" id="IPR008313">
    <property type="entry name" value="GH125"/>
</dbReference>
<reference evidence="1" key="1">
    <citation type="submission" date="2023-10" db="EMBL/GenBank/DDBJ databases">
        <authorList>
            <person name="Chen Y."/>
            <person name="Shah S."/>
            <person name="Dougan E. K."/>
            <person name="Thang M."/>
            <person name="Chan C."/>
        </authorList>
    </citation>
    <scope>NUCLEOTIDE SEQUENCE [LARGE SCALE GENOMIC DNA]</scope>
</reference>
<proteinExistence type="predicted"/>
<evidence type="ECO:0008006" key="3">
    <source>
        <dbReference type="Google" id="ProtNLM"/>
    </source>
</evidence>
<dbReference type="PANTHER" id="PTHR31047:SF0">
    <property type="entry name" value="MEIOTICALLY UP-REGULATED GENE 157 PROTEIN"/>
    <property type="match status" value="1"/>
</dbReference>